<name>A0AA41DA15_9BACT</name>
<dbReference type="Pfam" id="PF16287">
    <property type="entry name" value="DUF4933"/>
    <property type="match status" value="1"/>
</dbReference>
<accession>A0AA41DA15</accession>
<protein>
    <submittedName>
        <fullName evidence="1">DUF4933 domain-containing protein</fullName>
    </submittedName>
</protein>
<sequence>MMNRLSLPLLALLLLAIGISCRQRRPGMSREEAVAELETQAAEQETRRQQAAATLDTFAADYCPPAGIKYQPTMIRTGGKVLDVPAALKNVRVLKPNELGTLTFHPTGYEGYGLGAELNPVDDGWLLTDYEGICLLDKDMKLRKVLFKNEVEISEMKMGDGIGYGIRSKRRLSQVGYDSSTRQLRGLYAGQETEADDRLRYEYAVATLPWDVLAEAAEPWTPDHLPSKLPIGRTQGNAFAVTAGGWLMTEPFSSRLCTFGQKGDTLCRFTVNDAEGYVPTSTYRSGEDTDVYHYDGKLRLRMAYDNTVYELTDASTLKAVWRLDFGPLKRPTGKYVVGSLNNSLDGYYLVNSWIETNRYLLVQLSRSYDSPNARTQGTVTLHTLVYDKQTGDFFSLPGRTDKDGRYTYANLPFQVEGKELSLLPSLTIRDRAAACFKGKRLKEMLPDLPLSKQWKDEEIVVVQME</sequence>
<comment type="caution">
    <text evidence="1">The sequence shown here is derived from an EMBL/GenBank/DDBJ whole genome shotgun (WGS) entry which is preliminary data.</text>
</comment>
<proteinExistence type="predicted"/>
<dbReference type="AlphaFoldDB" id="A0AA41DA15"/>
<reference evidence="1 2" key="1">
    <citation type="journal article" date="2021" name="Sci. Rep.">
        <title>The distribution of antibiotic resistance genes in chicken gut microbiota commensals.</title>
        <authorList>
            <person name="Juricova H."/>
            <person name="Matiasovicova J."/>
            <person name="Kubasova T."/>
            <person name="Cejkova D."/>
            <person name="Rychlik I."/>
        </authorList>
    </citation>
    <scope>NUCLEOTIDE SEQUENCE [LARGE SCALE GENOMIC DNA]</scope>
    <source>
        <strain evidence="1 2">An421</strain>
    </source>
</reference>
<dbReference type="EMBL" id="JACJMO010000002">
    <property type="protein sequence ID" value="MBM6856455.1"/>
    <property type="molecule type" value="Genomic_DNA"/>
</dbReference>
<evidence type="ECO:0000313" key="2">
    <source>
        <dbReference type="Proteomes" id="UP000698924"/>
    </source>
</evidence>
<evidence type="ECO:0000313" key="1">
    <source>
        <dbReference type="EMBL" id="MBM6856455.1"/>
    </source>
</evidence>
<dbReference type="InterPro" id="IPR032559">
    <property type="entry name" value="DUF4933"/>
</dbReference>
<gene>
    <name evidence="1" type="ORF">H6D15_02360</name>
</gene>
<dbReference type="Proteomes" id="UP000698924">
    <property type="component" value="Unassembled WGS sequence"/>
</dbReference>
<dbReference type="PROSITE" id="PS51257">
    <property type="entry name" value="PROKAR_LIPOPROTEIN"/>
    <property type="match status" value="1"/>
</dbReference>
<keyword evidence="2" id="KW-1185">Reference proteome</keyword>
<organism evidence="1 2">
    <name type="scientific">Caecibacteroides pullorum</name>
    <dbReference type="NCBI Taxonomy" id="2725562"/>
    <lineage>
        <taxon>Bacteria</taxon>
        <taxon>Pseudomonadati</taxon>
        <taxon>Bacteroidota</taxon>
        <taxon>Bacteroidia</taxon>
        <taxon>Bacteroidales</taxon>
        <taxon>Bacteroidaceae</taxon>
        <taxon>Caecibacteroides</taxon>
    </lineage>
</organism>